<evidence type="ECO:0000313" key="8">
    <source>
        <dbReference type="Proteomes" id="UP000663828"/>
    </source>
</evidence>
<keyword evidence="8" id="KW-1185">Reference proteome</keyword>
<evidence type="ECO:0000256" key="5">
    <source>
        <dbReference type="SAM" id="Phobius"/>
    </source>
</evidence>
<evidence type="ECO:0000256" key="3">
    <source>
        <dbReference type="ARBA" id="ARBA00023002"/>
    </source>
</evidence>
<dbReference type="InterPro" id="IPR014027">
    <property type="entry name" value="UDP-Glc/GDP-Man_DH_C"/>
</dbReference>
<dbReference type="SUPFAM" id="SSF52413">
    <property type="entry name" value="UDP-glucose/GDP-mannose dehydrogenase C-terminal domain"/>
    <property type="match status" value="1"/>
</dbReference>
<dbReference type="Gene3D" id="3.40.50.720">
    <property type="entry name" value="NAD(P)-binding Rossmann-like Domain"/>
    <property type="match status" value="2"/>
</dbReference>
<feature type="domain" description="UDP-glucose/GDP-mannose dehydrogenase C-terminal" evidence="6">
    <location>
        <begin position="947"/>
        <end position="1047"/>
    </location>
</feature>
<reference evidence="7" key="1">
    <citation type="submission" date="2021-02" db="EMBL/GenBank/DDBJ databases">
        <authorList>
            <person name="Nowell W R."/>
        </authorList>
    </citation>
    <scope>NUCLEOTIDE SEQUENCE</scope>
</reference>
<keyword evidence="5" id="KW-1133">Transmembrane helix</keyword>
<dbReference type="GO" id="GO:0000271">
    <property type="term" value="P:polysaccharide biosynthetic process"/>
    <property type="evidence" value="ECO:0007669"/>
    <property type="project" value="InterPro"/>
</dbReference>
<dbReference type="NCBIfam" id="TIGR03026">
    <property type="entry name" value="NDP-sugDHase"/>
    <property type="match status" value="1"/>
</dbReference>
<evidence type="ECO:0000256" key="2">
    <source>
        <dbReference type="ARBA" id="ARBA00015132"/>
    </source>
</evidence>
<gene>
    <name evidence="7" type="ORF">XAT740_LOCUS14954</name>
</gene>
<keyword evidence="5" id="KW-0812">Transmembrane</keyword>
<dbReference type="InterPro" id="IPR036220">
    <property type="entry name" value="UDP-Glc/GDP-Man_DH_C_sf"/>
</dbReference>
<dbReference type="PANTHER" id="PTHR43491">
    <property type="entry name" value="UDP-N-ACETYL-D-MANNOSAMINE DEHYDROGENASE"/>
    <property type="match status" value="1"/>
</dbReference>
<dbReference type="Pfam" id="PF03720">
    <property type="entry name" value="UDPG_MGDP_dh_C"/>
    <property type="match status" value="1"/>
</dbReference>
<dbReference type="PANTHER" id="PTHR43491:SF2">
    <property type="entry name" value="UDP-N-ACETYL-D-MANNOSAMINE DEHYDROGENASE"/>
    <property type="match status" value="1"/>
</dbReference>
<dbReference type="AlphaFoldDB" id="A0A814JAV9"/>
<evidence type="ECO:0000256" key="1">
    <source>
        <dbReference type="ARBA" id="ARBA00006601"/>
    </source>
</evidence>
<name>A0A814JAV9_ADIRI</name>
<dbReference type="SUPFAM" id="SSF51735">
    <property type="entry name" value="NAD(P)-binding Rossmann-fold domains"/>
    <property type="match status" value="1"/>
</dbReference>
<dbReference type="InterPro" id="IPR017476">
    <property type="entry name" value="UDP-Glc/GDP-Man"/>
</dbReference>
<dbReference type="InterPro" id="IPR014026">
    <property type="entry name" value="UDP-Glc/GDP-Man_DH_dimer"/>
</dbReference>
<dbReference type="GO" id="GO:0051287">
    <property type="term" value="F:NAD binding"/>
    <property type="evidence" value="ECO:0007669"/>
    <property type="project" value="InterPro"/>
</dbReference>
<dbReference type="Proteomes" id="UP000663828">
    <property type="component" value="Unassembled WGS sequence"/>
</dbReference>
<dbReference type="InterPro" id="IPR028359">
    <property type="entry name" value="UDP_ManNAc/GlcNAc_DH"/>
</dbReference>
<dbReference type="Pfam" id="PF00984">
    <property type="entry name" value="UDPG_MGDP_dh"/>
    <property type="match status" value="1"/>
</dbReference>
<evidence type="ECO:0000313" key="7">
    <source>
        <dbReference type="EMBL" id="CAF1034988.1"/>
    </source>
</evidence>
<dbReference type="SMART" id="SM00984">
    <property type="entry name" value="UDPG_MGDP_dh_C"/>
    <property type="match status" value="1"/>
</dbReference>
<sequence length="1054" mass="115790">MQINSCYLSLLLMTLFLFSMLIIGGVISIGLIPIYLQNNAVFPETKTSTKQYELNYITNLTNVGSLNVSNIDALSSNLNTILALNRIQIIDAGLVIVTNGRRKKRETIQCENSEHLNDNVLRVKFVIEYPRGCGTISCQQRSTNHIIFNIKNLFPSITIPIHLNNNQTIFTLLYFCSFDHQQTLTIISSCVNQTTALVCGSGSAISKCENTKPCSKDSDCISDFCRIADQTCQTPTCTDNYVNQDETDIDCGGRICGIKCSLNKTCRKDGDCTTGFCRLNDKTCQISTCTDNYWNGDETDVDCGGSVCSTKCSNNKSCEASSDCQAGFCRSNDKTCQTPSCSDGYKNQDETDVDCGGSVCSTQCIDSETCSQNSDCTSGYCRLTDQTCRTATCTDGFQNQDETDVDCGGLICTATCALTKFCGRNPDCTSGFCRGTDKTCRGYFEKLREIQMNLSVLVSGCSDGFRNQDETDIDCGGSTCGVKCPLTKTCGKDADCQSGFCRPTDKTCQTATCSDSLRNQDESDVDCGGTACTAKCANGLSCGKNADCTSAFCRATDKSCQTPSCSDGYKNQDETDTDCGGSVCSAKCPDTKSCGKDADCQNGFCRPTDKTCRTATCSDSLRNQDETDVDCGGTMKSIGVIGAGYVGLSLAVEFGKSRPTVAYDMNEERIEKLKNGHDPNLESSDDNLKSSKYLKFTTNMEDLHECQIFIVAVPTPIDENNRPDLFPLQNASETIGKILKINDIVIYESTVYPGVTEDICVKILEEVSHLRYNIDFFCGYSPERINPGDKLHTLRTIRKITSGSTPAIAQEIDALYKEIIEAGTFMVSSIKIAEAAKLFENSQRDINIAFVNELSRIFNLAGIDTHEVLEATRTKWNCLPFEPGLVGGHCIAVDPYYLIHMSLSLNYIPEMILAGRRINDTMSHYISSEIVKTMLKKGISVINSKILILGITFKENCPDIRNSKIIDIIEDLEEFGCHVDVVDPWASKKHVFDEFGIEIKDLDRNINFDDYHGIVIGVAHQQFKSLDFSSIKSSKKIIYDIKGILPRDCVDARL</sequence>
<comment type="similarity">
    <text evidence="1">Belongs to the UDP-glucose/GDP-mannose dehydrogenase family.</text>
</comment>
<protein>
    <recommendedName>
        <fullName evidence="2">UDP-glucose 6-dehydrogenase</fullName>
    </recommendedName>
</protein>
<dbReference type="InterPro" id="IPR036291">
    <property type="entry name" value="NAD(P)-bd_dom_sf"/>
</dbReference>
<feature type="transmembrane region" description="Helical" evidence="5">
    <location>
        <begin position="7"/>
        <end position="36"/>
    </location>
</feature>
<dbReference type="InterPro" id="IPR008927">
    <property type="entry name" value="6-PGluconate_DH-like_C_sf"/>
</dbReference>
<keyword evidence="5" id="KW-0472">Membrane</keyword>
<dbReference type="GO" id="GO:0016616">
    <property type="term" value="F:oxidoreductase activity, acting on the CH-OH group of donors, NAD or NADP as acceptor"/>
    <property type="evidence" value="ECO:0007669"/>
    <property type="project" value="InterPro"/>
</dbReference>
<dbReference type="EMBL" id="CAJNOR010000912">
    <property type="protein sequence ID" value="CAF1034988.1"/>
    <property type="molecule type" value="Genomic_DNA"/>
</dbReference>
<keyword evidence="4" id="KW-0520">NAD</keyword>
<keyword evidence="3" id="KW-0560">Oxidoreductase</keyword>
<accession>A0A814JAV9</accession>
<evidence type="ECO:0000256" key="4">
    <source>
        <dbReference type="ARBA" id="ARBA00023027"/>
    </source>
</evidence>
<proteinExistence type="inferred from homology"/>
<evidence type="ECO:0000259" key="6">
    <source>
        <dbReference type="SMART" id="SM00984"/>
    </source>
</evidence>
<organism evidence="7 8">
    <name type="scientific">Adineta ricciae</name>
    <name type="common">Rotifer</name>
    <dbReference type="NCBI Taxonomy" id="249248"/>
    <lineage>
        <taxon>Eukaryota</taxon>
        <taxon>Metazoa</taxon>
        <taxon>Spiralia</taxon>
        <taxon>Gnathifera</taxon>
        <taxon>Rotifera</taxon>
        <taxon>Eurotatoria</taxon>
        <taxon>Bdelloidea</taxon>
        <taxon>Adinetida</taxon>
        <taxon>Adinetidae</taxon>
        <taxon>Adineta</taxon>
    </lineage>
</organism>
<dbReference type="PIRSF" id="PIRSF500136">
    <property type="entry name" value="UDP_ManNAc_DH"/>
    <property type="match status" value="1"/>
</dbReference>
<dbReference type="Pfam" id="PF03721">
    <property type="entry name" value="UDPG_MGDP_dh_N"/>
    <property type="match status" value="1"/>
</dbReference>
<dbReference type="InterPro" id="IPR001732">
    <property type="entry name" value="UDP-Glc/GDP-Man_DH_N"/>
</dbReference>
<dbReference type="GO" id="GO:0016628">
    <property type="term" value="F:oxidoreductase activity, acting on the CH-CH group of donors, NAD or NADP as acceptor"/>
    <property type="evidence" value="ECO:0007669"/>
    <property type="project" value="InterPro"/>
</dbReference>
<dbReference type="SUPFAM" id="SSF48179">
    <property type="entry name" value="6-phosphogluconate dehydrogenase C-terminal domain-like"/>
    <property type="match status" value="1"/>
</dbReference>
<dbReference type="PIRSF" id="PIRSF000124">
    <property type="entry name" value="UDPglc_GDPman_dh"/>
    <property type="match status" value="1"/>
</dbReference>
<comment type="caution">
    <text evidence="7">The sequence shown here is derived from an EMBL/GenBank/DDBJ whole genome shotgun (WGS) entry which is preliminary data.</text>
</comment>